<keyword evidence="1" id="KW-0378">Hydrolase</keyword>
<dbReference type="InterPro" id="IPR006439">
    <property type="entry name" value="HAD-SF_hydro_IA"/>
</dbReference>
<dbReference type="AlphaFoldDB" id="A0A0A0I5X4"/>
<dbReference type="EMBL" id="JDRY01000087">
    <property type="protein sequence ID" value="KGM96033.1"/>
    <property type="molecule type" value="Genomic_DNA"/>
</dbReference>
<dbReference type="RefSeq" id="WP_039259950.1">
    <property type="nucleotide sequence ID" value="NZ_JDRY01000087.1"/>
</dbReference>
<proteinExistence type="predicted"/>
<dbReference type="SFLD" id="SFLDS00003">
    <property type="entry name" value="Haloacid_Dehalogenase"/>
    <property type="match status" value="1"/>
</dbReference>
<gene>
    <name evidence="1" type="ORF">Z955_13580</name>
</gene>
<dbReference type="NCBIfam" id="TIGR01509">
    <property type="entry name" value="HAD-SF-IA-v3"/>
    <property type="match status" value="1"/>
</dbReference>
<comment type="caution">
    <text evidence="1">The sequence shown here is derived from an EMBL/GenBank/DDBJ whole genome shotgun (WGS) entry which is preliminary data.</text>
</comment>
<dbReference type="SFLD" id="SFLDG01129">
    <property type="entry name" value="C1.5:_HAD__Beta-PGM__Phosphata"/>
    <property type="match status" value="1"/>
</dbReference>
<evidence type="ECO:0000313" key="1">
    <source>
        <dbReference type="EMBL" id="KGM96033.1"/>
    </source>
</evidence>
<dbReference type="PANTHER" id="PTHR18901:SF38">
    <property type="entry name" value="PSEUDOURIDINE-5'-PHOSPHATASE"/>
    <property type="match status" value="1"/>
</dbReference>
<dbReference type="Gene3D" id="1.10.150.240">
    <property type="entry name" value="Putative phosphatase, domain 2"/>
    <property type="match status" value="1"/>
</dbReference>
<accession>A0A0A0I5X4</accession>
<sequence>MLKDIKGAIFDMDGTLIDSMWIWTKIDIDFLKKRNIKCPENLKEEVQDLCFEDAALYFKNTFNLKESPQEICNEWNTMALDQYKHNVKLKPGTRKFLNLLKSMGIKIGLATSNCELLLTTALKANGIYDYFDCITRTDEVTRCKNFPDVYLLAANRLGIAPSECIVFEDIFPAVVGAKAAGMKVIGIYDDFSSYQKDKILNIADKYIYDYSDLIDDAI</sequence>
<protein>
    <submittedName>
        <fullName evidence="1">HAD family hydrolase</fullName>
    </submittedName>
</protein>
<dbReference type="SUPFAM" id="SSF56784">
    <property type="entry name" value="HAD-like"/>
    <property type="match status" value="1"/>
</dbReference>
<evidence type="ECO:0000313" key="2">
    <source>
        <dbReference type="Proteomes" id="UP000030014"/>
    </source>
</evidence>
<dbReference type="CDD" id="cd07505">
    <property type="entry name" value="HAD_BPGM-like"/>
    <property type="match status" value="1"/>
</dbReference>
<dbReference type="InterPro" id="IPR041492">
    <property type="entry name" value="HAD_2"/>
</dbReference>
<dbReference type="Pfam" id="PF13419">
    <property type="entry name" value="HAD_2"/>
    <property type="match status" value="1"/>
</dbReference>
<reference evidence="1 2" key="1">
    <citation type="submission" date="2014-01" db="EMBL/GenBank/DDBJ databases">
        <title>Plasmidome dynamics in the species complex Clostridium novyi sensu lato converts strains of independent lineages into distinctly different pathogens.</title>
        <authorList>
            <person name="Skarin H."/>
            <person name="Segerman B."/>
        </authorList>
    </citation>
    <scope>NUCLEOTIDE SEQUENCE [LARGE SCALE GENOMIC DNA]</scope>
    <source>
        <strain evidence="1 2">DC5</strain>
    </source>
</reference>
<dbReference type="InterPro" id="IPR036412">
    <property type="entry name" value="HAD-like_sf"/>
</dbReference>
<dbReference type="InterPro" id="IPR023198">
    <property type="entry name" value="PGP-like_dom2"/>
</dbReference>
<dbReference type="Proteomes" id="UP000030014">
    <property type="component" value="Unassembled WGS sequence"/>
</dbReference>
<dbReference type="InterPro" id="IPR023214">
    <property type="entry name" value="HAD_sf"/>
</dbReference>
<dbReference type="Gene3D" id="3.40.50.1000">
    <property type="entry name" value="HAD superfamily/HAD-like"/>
    <property type="match status" value="1"/>
</dbReference>
<dbReference type="GO" id="GO:0016791">
    <property type="term" value="F:phosphatase activity"/>
    <property type="evidence" value="ECO:0007669"/>
    <property type="project" value="TreeGrafter"/>
</dbReference>
<dbReference type="PANTHER" id="PTHR18901">
    <property type="entry name" value="2-DEOXYGLUCOSE-6-PHOSPHATE PHOSPHATASE 2"/>
    <property type="match status" value="1"/>
</dbReference>
<name>A0A0A0I5X4_CLOBO</name>
<organism evidence="1 2">
    <name type="scientific">Clostridium botulinum C/D str. DC5</name>
    <dbReference type="NCBI Taxonomy" id="1443128"/>
    <lineage>
        <taxon>Bacteria</taxon>
        <taxon>Bacillati</taxon>
        <taxon>Bacillota</taxon>
        <taxon>Clostridia</taxon>
        <taxon>Eubacteriales</taxon>
        <taxon>Clostridiaceae</taxon>
        <taxon>Clostridium</taxon>
    </lineage>
</organism>